<keyword evidence="1" id="KW-0802">TPR repeat</keyword>
<feature type="repeat" description="TPR" evidence="1">
    <location>
        <begin position="411"/>
        <end position="444"/>
    </location>
</feature>
<dbReference type="InterPro" id="IPR019734">
    <property type="entry name" value="TPR_rpt"/>
</dbReference>
<feature type="domain" description="CHAT" evidence="3">
    <location>
        <begin position="785"/>
        <end position="1084"/>
    </location>
</feature>
<dbReference type="Pfam" id="PF13176">
    <property type="entry name" value="TPR_7"/>
    <property type="match status" value="2"/>
</dbReference>
<gene>
    <name evidence="4" type="ORF">ACFVKH_08005</name>
</gene>
<evidence type="ECO:0000313" key="4">
    <source>
        <dbReference type="EMBL" id="MFE4106215.1"/>
    </source>
</evidence>
<dbReference type="PANTHER" id="PTHR10098:SF108">
    <property type="entry name" value="TETRATRICOPEPTIDE REPEAT PROTEIN 28"/>
    <property type="match status" value="1"/>
</dbReference>
<dbReference type="RefSeq" id="WP_377963757.1">
    <property type="nucleotide sequence ID" value="NZ_JBHZOL010000056.1"/>
</dbReference>
<dbReference type="SUPFAM" id="SSF48452">
    <property type="entry name" value="TPR-like"/>
    <property type="match status" value="4"/>
</dbReference>
<dbReference type="InterPro" id="IPR024983">
    <property type="entry name" value="CHAT_dom"/>
</dbReference>
<dbReference type="Pfam" id="PF13432">
    <property type="entry name" value="TPR_16"/>
    <property type="match status" value="1"/>
</dbReference>
<dbReference type="Gene3D" id="1.25.40.10">
    <property type="entry name" value="Tetratricopeptide repeat domain"/>
    <property type="match status" value="3"/>
</dbReference>
<dbReference type="Proteomes" id="UP001600165">
    <property type="component" value="Unassembled WGS sequence"/>
</dbReference>
<evidence type="ECO:0000256" key="1">
    <source>
        <dbReference type="PROSITE-ProRule" id="PRU00339"/>
    </source>
</evidence>
<dbReference type="Pfam" id="PF12770">
    <property type="entry name" value="CHAT"/>
    <property type="match status" value="1"/>
</dbReference>
<sequence>MSTKKLAILSGLFWLLGQTVCLCSLGAPAAALATTFTPAPTATATLLAQGDRLFYRGQFASALACYRQALVQAQQQGDRLAIATAQLQIGQVLLNLADYGAAIAALQQARSHYEALADPLGLAETLNQLGMGQRRLGQIAAAQTAHQQALARLAEVPSSPRRLQIEAEALHNLAAIQTHRGQYAQALVLYKQALVRRERVQSATPTAIAARFHLGRTLNNLGGLYDRLGNFPQSLAHYQRAIAIARDLGNRASEGRLLNNLGRLYRQQGNYRSAQVTYQQALLRLQPVGDRASLSQTLTSLGLVAESLGAYDSALGYYQQAQSLVLTLGDRRQLGYLNDSLGGLYYRQSRYREALAAYQQALSQHRAIGFQAGEVATLINLAGVYTALGRYPVALAQLETALSLADGAQQGEIYGAMGVVYERAGYSQQALNAYQQALAAAQQRGSGAAIASAWERLGGLYGQLDQLVAAQTALQQTLDRANQTGDRATAGRTLNSLAILSARRGDVDQAQIYLSQARGLLQALGDRAGEAIVLSNWGQLLASSQPLLAIALYKQSVNLREDLRSDLAGLSPVLQQSFTDTVADTYRQLADLLLQQDRVLEAQQVLDLLQQAEASRYLRSPLTVAEVALQPPEQTLLARYGDLQQSAIALGQELNQLRQIPLDQRSPAQQQRLAQLVQFQDDLNRQFNQFVNTPTVAATLAQLSRTAQRANVDPADFDALRDNLQRLEGALLYPLLLEDRLELILTLPESPPLRRTVFVSRTELNRAILAFRQALEQPGSDAIAPAQQLYDWLIRPLATDLNQSAIKTLVYAPDGPLRYIPLAALHDGQQWLVQRYGINVITAQSLTELDTAPNRQPHVLAGAFANPDLRYGVALGTRAADLSGLPFAGQEVRQIQTLWPQAQVLLDQAFSLAAVQPSLGDYDILHFATHAAFLAGQPEDSFILFGNGDRATLQDIGSWSLQADLVVLSACETGLGGFGNGEEILGLGYQFQRRGAQAVLASLWQVNDSSTQQLMVAFYQQLLAGQSKAAALRAAQLSLITGGEATATGDERSIQVIPAASSSRRGSPALAHPFYWAPFVLIGNGL</sequence>
<organism evidence="4 5">
    <name type="scientific">Almyronema epifaneia S1</name>
    <dbReference type="NCBI Taxonomy" id="2991925"/>
    <lineage>
        <taxon>Bacteria</taxon>
        <taxon>Bacillati</taxon>
        <taxon>Cyanobacteriota</taxon>
        <taxon>Cyanophyceae</taxon>
        <taxon>Nodosilineales</taxon>
        <taxon>Nodosilineaceae</taxon>
        <taxon>Almyronema</taxon>
        <taxon>Almyronema epifaneia</taxon>
    </lineage>
</organism>
<protein>
    <submittedName>
        <fullName evidence="4">CHAT domain-containing protein</fullName>
    </submittedName>
</protein>
<feature type="repeat" description="TPR" evidence="1">
    <location>
        <begin position="215"/>
        <end position="248"/>
    </location>
</feature>
<comment type="caution">
    <text evidence="4">The sequence shown here is derived from an EMBL/GenBank/DDBJ whole genome shotgun (WGS) entry which is preliminary data.</text>
</comment>
<keyword evidence="2" id="KW-0732">Signal</keyword>
<evidence type="ECO:0000259" key="3">
    <source>
        <dbReference type="Pfam" id="PF12770"/>
    </source>
</evidence>
<feature type="signal peptide" evidence="2">
    <location>
        <begin position="1"/>
        <end position="33"/>
    </location>
</feature>
<dbReference type="PANTHER" id="PTHR10098">
    <property type="entry name" value="RAPSYN-RELATED"/>
    <property type="match status" value="1"/>
</dbReference>
<dbReference type="SMART" id="SM00028">
    <property type="entry name" value="TPR"/>
    <property type="match status" value="12"/>
</dbReference>
<dbReference type="Pfam" id="PF13374">
    <property type="entry name" value="TPR_10"/>
    <property type="match status" value="1"/>
</dbReference>
<dbReference type="EMBL" id="JBHZOL010000056">
    <property type="protein sequence ID" value="MFE4106215.1"/>
    <property type="molecule type" value="Genomic_DNA"/>
</dbReference>
<evidence type="ECO:0000313" key="5">
    <source>
        <dbReference type="Proteomes" id="UP001600165"/>
    </source>
</evidence>
<feature type="chain" id="PRO_5047503072" evidence="2">
    <location>
        <begin position="34"/>
        <end position="1086"/>
    </location>
</feature>
<dbReference type="Pfam" id="PF13424">
    <property type="entry name" value="TPR_12"/>
    <property type="match status" value="2"/>
</dbReference>
<accession>A0ABW6IEX0</accession>
<dbReference type="PROSITE" id="PS50005">
    <property type="entry name" value="TPR"/>
    <property type="match status" value="2"/>
</dbReference>
<evidence type="ECO:0000256" key="2">
    <source>
        <dbReference type="SAM" id="SignalP"/>
    </source>
</evidence>
<reference evidence="4 5" key="1">
    <citation type="submission" date="2024-10" db="EMBL/GenBank/DDBJ databases">
        <authorList>
            <person name="Ratan Roy A."/>
            <person name="Morales Sandoval P.H."/>
            <person name="De Los Santos Villalobos S."/>
            <person name="Chakraborty S."/>
            <person name="Mukherjee J."/>
        </authorList>
    </citation>
    <scope>NUCLEOTIDE SEQUENCE [LARGE SCALE GENOMIC DNA]</scope>
    <source>
        <strain evidence="4 5">S1</strain>
    </source>
</reference>
<proteinExistence type="predicted"/>
<keyword evidence="5" id="KW-1185">Reference proteome</keyword>
<name>A0ABW6IEX0_9CYAN</name>
<dbReference type="InterPro" id="IPR011990">
    <property type="entry name" value="TPR-like_helical_dom_sf"/>
</dbReference>